<name>A0A6S6UPC3_9GAMM</name>
<proteinExistence type="predicted"/>
<evidence type="ECO:0000313" key="1">
    <source>
        <dbReference type="EMBL" id="CAA6830923.1"/>
    </source>
</evidence>
<reference evidence="1" key="1">
    <citation type="submission" date="2020-01" db="EMBL/GenBank/DDBJ databases">
        <authorList>
            <person name="Meier V. D."/>
            <person name="Meier V D."/>
        </authorList>
    </citation>
    <scope>NUCLEOTIDE SEQUENCE</scope>
    <source>
        <strain evidence="1">HLG_WM_MAG_09</strain>
    </source>
</reference>
<organism evidence="1">
    <name type="scientific">uncultured Thiotrichaceae bacterium</name>
    <dbReference type="NCBI Taxonomy" id="298394"/>
    <lineage>
        <taxon>Bacteria</taxon>
        <taxon>Pseudomonadati</taxon>
        <taxon>Pseudomonadota</taxon>
        <taxon>Gammaproteobacteria</taxon>
        <taxon>Thiotrichales</taxon>
        <taxon>Thiotrichaceae</taxon>
        <taxon>environmental samples</taxon>
    </lineage>
</organism>
<protein>
    <submittedName>
        <fullName evidence="1">Uncharacterized protein</fullName>
    </submittedName>
</protein>
<gene>
    <name evidence="1" type="ORF">HELGO_WM27543</name>
</gene>
<dbReference type="AlphaFoldDB" id="A0A6S6UPC3"/>
<sequence length="37" mass="4188">MLKMAAILYLCQNHVFTCGIKLKGYSVKPIYITGQQL</sequence>
<accession>A0A6S6UPC3</accession>
<dbReference type="EMBL" id="CACVAT010000653">
    <property type="protein sequence ID" value="CAA6830923.1"/>
    <property type="molecule type" value="Genomic_DNA"/>
</dbReference>